<dbReference type="PROSITE" id="PS01184">
    <property type="entry name" value="UBIE_2"/>
    <property type="match status" value="1"/>
</dbReference>
<protein>
    <recommendedName>
        <fullName evidence="4">Demethylmenaquinone methyltransferase</fullName>
        <ecNumber evidence="4">2.1.1.163</ecNumber>
    </recommendedName>
</protein>
<feature type="binding site" evidence="4">
    <location>
        <position position="129"/>
    </location>
    <ligand>
        <name>S-adenosyl-L-methionine</name>
        <dbReference type="ChEBI" id="CHEBI:59789"/>
    </ligand>
</feature>
<dbReference type="NCBIfam" id="TIGR01934">
    <property type="entry name" value="MenG_MenH_UbiE"/>
    <property type="match status" value="1"/>
</dbReference>
<keyword evidence="2 4" id="KW-0808">Transferase</keyword>
<feature type="binding site" evidence="4">
    <location>
        <position position="72"/>
    </location>
    <ligand>
        <name>S-adenosyl-L-methionine</name>
        <dbReference type="ChEBI" id="CHEBI:59789"/>
    </ligand>
</feature>
<comment type="similarity">
    <text evidence="4">Belongs to the class I-like SAM-binding methyltransferase superfamily. MenG/UbiE family.</text>
</comment>
<dbReference type="InterPro" id="IPR004033">
    <property type="entry name" value="UbiE/COQ5_MeTrFase"/>
</dbReference>
<dbReference type="PROSITE" id="PS51608">
    <property type="entry name" value="SAM_MT_UBIE"/>
    <property type="match status" value="1"/>
</dbReference>
<evidence type="ECO:0000313" key="6">
    <source>
        <dbReference type="Proteomes" id="UP000014387"/>
    </source>
</evidence>
<dbReference type="GO" id="GO:0043770">
    <property type="term" value="F:demethylmenaquinone methyltransferase activity"/>
    <property type="evidence" value="ECO:0007669"/>
    <property type="project" value="UniProtKB-UniRule"/>
</dbReference>
<comment type="catalytic activity">
    <reaction evidence="4">
        <text>a 2-demethylmenaquinol + S-adenosyl-L-methionine = a menaquinol + S-adenosyl-L-homocysteine + H(+)</text>
        <dbReference type="Rhea" id="RHEA:42640"/>
        <dbReference type="Rhea" id="RHEA-COMP:9539"/>
        <dbReference type="Rhea" id="RHEA-COMP:9563"/>
        <dbReference type="ChEBI" id="CHEBI:15378"/>
        <dbReference type="ChEBI" id="CHEBI:18151"/>
        <dbReference type="ChEBI" id="CHEBI:55437"/>
        <dbReference type="ChEBI" id="CHEBI:57856"/>
        <dbReference type="ChEBI" id="CHEBI:59789"/>
        <dbReference type="EC" id="2.1.1.163"/>
    </reaction>
</comment>
<dbReference type="AlphaFoldDB" id="A0A9W5REY0"/>
<dbReference type="HAMAP" id="MF_01813">
    <property type="entry name" value="MenG_UbiE_methyltr"/>
    <property type="match status" value="1"/>
</dbReference>
<comment type="function">
    <text evidence="4">Methyltransferase required for the conversion of demethylmenaquinol (DMKH2) to menaquinol (MKH2).</text>
</comment>
<evidence type="ECO:0000256" key="2">
    <source>
        <dbReference type="ARBA" id="ARBA00022679"/>
    </source>
</evidence>
<keyword evidence="1 4" id="KW-0489">Methyltransferase</keyword>
<name>A0A9W5REY0_9ACTO</name>
<accession>A0A9W5REY0</accession>
<dbReference type="PANTHER" id="PTHR43591">
    <property type="entry name" value="METHYLTRANSFERASE"/>
    <property type="match status" value="1"/>
</dbReference>
<feature type="binding site" evidence="4">
    <location>
        <begin position="112"/>
        <end position="113"/>
    </location>
    <ligand>
        <name>S-adenosyl-L-methionine</name>
        <dbReference type="ChEBI" id="CHEBI:59789"/>
    </ligand>
</feature>
<keyword evidence="4" id="KW-0474">Menaquinone biosynthesis</keyword>
<dbReference type="RefSeq" id="WP_016444193.1">
    <property type="nucleotide sequence ID" value="NZ_KE150266.1"/>
</dbReference>
<dbReference type="InterPro" id="IPR029063">
    <property type="entry name" value="SAM-dependent_MTases_sf"/>
</dbReference>
<dbReference type="NCBIfam" id="NF001244">
    <property type="entry name" value="PRK00216.1-5"/>
    <property type="match status" value="1"/>
</dbReference>
<dbReference type="SUPFAM" id="SSF53335">
    <property type="entry name" value="S-adenosyl-L-methionine-dependent methyltransferases"/>
    <property type="match status" value="1"/>
</dbReference>
<organism evidence="5 6">
    <name type="scientific">Gleimia europaea ACS-120-V-Col10b</name>
    <dbReference type="NCBI Taxonomy" id="883069"/>
    <lineage>
        <taxon>Bacteria</taxon>
        <taxon>Bacillati</taxon>
        <taxon>Actinomycetota</taxon>
        <taxon>Actinomycetes</taxon>
        <taxon>Actinomycetales</taxon>
        <taxon>Actinomycetaceae</taxon>
        <taxon>Gleimia</taxon>
    </lineage>
</organism>
<sequence>MADRDLKASDVNRASLEKRPHEVAGMFNKVASRYDLTNEALTFGQVHIWRRGVVRALNLKPGERVLDVAAGTGGSTAALAETGAHVIACDLSEGMIEVGRQRHPELEFVQGDATDLPFPDAAFDAVTISFGLRNVQDTEKALQEMARVTKPGGRLLICEFSRPTWPVFNALYGFYLEEILTRVAKLLSSDDEAYDYLIESIREWHDQETLGKMIAQAGWGRVQYRNYTGGILALHRAVKQ</sequence>
<dbReference type="Pfam" id="PF01209">
    <property type="entry name" value="Ubie_methyltran"/>
    <property type="match status" value="1"/>
</dbReference>
<dbReference type="NCBIfam" id="NF001241">
    <property type="entry name" value="PRK00216.1-2"/>
    <property type="match status" value="1"/>
</dbReference>
<dbReference type="Gene3D" id="3.40.50.150">
    <property type="entry name" value="Vaccinia Virus protein VP39"/>
    <property type="match status" value="1"/>
</dbReference>
<evidence type="ECO:0000256" key="4">
    <source>
        <dbReference type="HAMAP-Rule" id="MF_01813"/>
    </source>
</evidence>
<feature type="binding site" evidence="4">
    <location>
        <position position="90"/>
    </location>
    <ligand>
        <name>S-adenosyl-L-methionine</name>
        <dbReference type="ChEBI" id="CHEBI:59789"/>
    </ligand>
</feature>
<keyword evidence="6" id="KW-1185">Reference proteome</keyword>
<dbReference type="InterPro" id="IPR023576">
    <property type="entry name" value="UbiE/COQ5_MeTrFase_CS"/>
</dbReference>
<dbReference type="GO" id="GO:0009234">
    <property type="term" value="P:menaquinone biosynthetic process"/>
    <property type="evidence" value="ECO:0007669"/>
    <property type="project" value="UniProtKB-UniRule"/>
</dbReference>
<dbReference type="CDD" id="cd02440">
    <property type="entry name" value="AdoMet_MTases"/>
    <property type="match status" value="1"/>
</dbReference>
<dbReference type="EMBL" id="AGWN01000001">
    <property type="protein sequence ID" value="EPD31081.1"/>
    <property type="molecule type" value="Genomic_DNA"/>
</dbReference>
<comment type="pathway">
    <text evidence="4">Quinol/quinone metabolism; menaquinone biosynthesis; menaquinol from 1,4-dihydroxy-2-naphthoate: step 2/2.</text>
</comment>
<evidence type="ECO:0000256" key="1">
    <source>
        <dbReference type="ARBA" id="ARBA00022603"/>
    </source>
</evidence>
<keyword evidence="5" id="KW-0830">Ubiquinone</keyword>
<dbReference type="EC" id="2.1.1.163" evidence="4"/>
<dbReference type="Proteomes" id="UP000014387">
    <property type="component" value="Unassembled WGS sequence"/>
</dbReference>
<reference evidence="5 6" key="1">
    <citation type="submission" date="2013-05" db="EMBL/GenBank/DDBJ databases">
        <title>The Genome Sequence of Actinomyces europaeus ACS-120-V-COL10B.</title>
        <authorList>
            <consortium name="The Broad Institute Genomics Platform"/>
            <person name="Earl A."/>
            <person name="Ward D."/>
            <person name="Feldgarden M."/>
            <person name="Gevers D."/>
            <person name="Saerens B."/>
            <person name="Vaneechoutte M."/>
            <person name="Walker B."/>
            <person name="Young S."/>
            <person name="Zeng Q."/>
            <person name="Gargeya S."/>
            <person name="Fitzgerald M."/>
            <person name="Haas B."/>
            <person name="Abouelleil A."/>
            <person name="Allen A.W."/>
            <person name="Alvarado L."/>
            <person name="Arachchi H.M."/>
            <person name="Berlin A.M."/>
            <person name="Chapman S.B."/>
            <person name="Gainer-Dewar J."/>
            <person name="Goldberg J."/>
            <person name="Griggs A."/>
            <person name="Gujja S."/>
            <person name="Hansen M."/>
            <person name="Howarth C."/>
            <person name="Imamovic A."/>
            <person name="Ireland A."/>
            <person name="Larimer J."/>
            <person name="McCowan C."/>
            <person name="Murphy C."/>
            <person name="Pearson M."/>
            <person name="Poon T.W."/>
            <person name="Priest M."/>
            <person name="Roberts A."/>
            <person name="Saif S."/>
            <person name="Shea T."/>
            <person name="Sisk P."/>
            <person name="Sykes S."/>
            <person name="Wortman J."/>
            <person name="Nusbaum C."/>
            <person name="Birren B."/>
        </authorList>
    </citation>
    <scope>NUCLEOTIDE SEQUENCE [LARGE SCALE GENOMIC DNA]</scope>
    <source>
        <strain evidence="5 6">ACS-120-V-Col10b</strain>
    </source>
</reference>
<comment type="caution">
    <text evidence="5">The sequence shown here is derived from an EMBL/GenBank/DDBJ whole genome shotgun (WGS) entry which is preliminary data.</text>
</comment>
<evidence type="ECO:0000313" key="5">
    <source>
        <dbReference type="EMBL" id="EPD31081.1"/>
    </source>
</evidence>
<gene>
    <name evidence="4" type="primary">menG</name>
    <name evidence="5" type="ORF">HMPREF9238_00841</name>
</gene>
<dbReference type="GO" id="GO:0032259">
    <property type="term" value="P:methylation"/>
    <property type="evidence" value="ECO:0007669"/>
    <property type="project" value="UniProtKB-KW"/>
</dbReference>
<evidence type="ECO:0000256" key="3">
    <source>
        <dbReference type="ARBA" id="ARBA00022691"/>
    </source>
</evidence>
<keyword evidence="3 4" id="KW-0949">S-adenosyl-L-methionine</keyword>
<proteinExistence type="inferred from homology"/>
<dbReference type="PANTHER" id="PTHR43591:SF24">
    <property type="entry name" value="2-METHOXY-6-POLYPRENYL-1,4-BENZOQUINOL METHYLASE, MITOCHONDRIAL"/>
    <property type="match status" value="1"/>
</dbReference>